<dbReference type="PATRIC" id="fig|1388761.3.peg.2592"/>
<reference evidence="1 2" key="1">
    <citation type="journal article" date="2013" name="Genome Announc.">
        <title>Draft Genome Sequence of an Anaerobic and Extremophilic Bacterium, Caldanaerobacter yonseiensis, Isolated from a Geothermal Hot Stream.</title>
        <authorList>
            <person name="Lee S.J."/>
            <person name="Lee Y.J."/>
            <person name="Park G.S."/>
            <person name="Kim B.C."/>
            <person name="Lee S.J."/>
            <person name="Shin J.H."/>
            <person name="Lee D.W."/>
        </authorList>
    </citation>
    <scope>NUCLEOTIDE SEQUENCE [LARGE SCALE GENOMIC DNA]</scope>
    <source>
        <strain evidence="1 2">KB-1</strain>
    </source>
</reference>
<comment type="caution">
    <text evidence="1">The sequence shown here is derived from an EMBL/GenBank/DDBJ whole genome shotgun (WGS) entry which is preliminary data.</text>
</comment>
<name>U5CS88_CALSX</name>
<accession>U5CS88</accession>
<dbReference type="Proteomes" id="UP000016856">
    <property type="component" value="Unassembled WGS sequence"/>
</dbReference>
<organism evidence="1 2">
    <name type="scientific">Caldanaerobacter subterraneus subsp. yonseiensis KB-1</name>
    <dbReference type="NCBI Taxonomy" id="1388761"/>
    <lineage>
        <taxon>Bacteria</taxon>
        <taxon>Bacillati</taxon>
        <taxon>Bacillota</taxon>
        <taxon>Clostridia</taxon>
        <taxon>Thermoanaerobacterales</taxon>
        <taxon>Thermoanaerobacteraceae</taxon>
        <taxon>Caldanaerobacter</taxon>
    </lineage>
</organism>
<dbReference type="AlphaFoldDB" id="U5CS88"/>
<protein>
    <submittedName>
        <fullName evidence="1">Uncharacterized protein</fullName>
    </submittedName>
</protein>
<gene>
    <name evidence="1" type="ORF">O163_12915</name>
</gene>
<dbReference type="EMBL" id="AXDC01000043">
    <property type="protein sequence ID" value="ERM90987.1"/>
    <property type="molecule type" value="Genomic_DNA"/>
</dbReference>
<sequence length="73" mass="8678">MSHPFFLIFRANNFILPQFLLFLNIPYGQLEENVVIYKRKKPLSSPVRLARSYKKKYRKPSCQCKKVFLEVVG</sequence>
<proteinExistence type="predicted"/>
<evidence type="ECO:0000313" key="1">
    <source>
        <dbReference type="EMBL" id="ERM90987.1"/>
    </source>
</evidence>
<evidence type="ECO:0000313" key="2">
    <source>
        <dbReference type="Proteomes" id="UP000016856"/>
    </source>
</evidence>